<protein>
    <submittedName>
        <fullName evidence="9">Transposase DDE domain protein</fullName>
    </submittedName>
</protein>
<keyword evidence="3" id="KW-0815">Transposition</keyword>
<evidence type="ECO:0000313" key="9">
    <source>
        <dbReference type="EMBL" id="TSE19973.1"/>
    </source>
</evidence>
<dbReference type="Pfam" id="PF05598">
    <property type="entry name" value="DUF772"/>
    <property type="match status" value="1"/>
</dbReference>
<dbReference type="EMBL" id="VJNA01000047">
    <property type="protein sequence ID" value="TSE19973.1"/>
    <property type="molecule type" value="Genomic_DNA"/>
</dbReference>
<evidence type="ECO:0000259" key="7">
    <source>
        <dbReference type="Pfam" id="PF01609"/>
    </source>
</evidence>
<feature type="domain" description="Transposase InsH N-terminal" evidence="8">
    <location>
        <begin position="41"/>
        <end position="130"/>
    </location>
</feature>
<reference evidence="9 10" key="1">
    <citation type="submission" date="2019-07" db="EMBL/GenBank/DDBJ databases">
        <title>Tepidimonas aquatica CLN-1 draft genome.</title>
        <authorList>
            <person name="Da Costa M.S."/>
            <person name="Froufe H.J.C."/>
            <person name="Egas C."/>
            <person name="Albuquerque L."/>
        </authorList>
    </citation>
    <scope>NUCLEOTIDE SEQUENCE [LARGE SCALE GENOMIC DNA]</scope>
    <source>
        <strain evidence="9 10">CLN-1</strain>
    </source>
</reference>
<comment type="caution">
    <text evidence="9">The sequence shown here is derived from an EMBL/GenBank/DDBJ whole genome shotgun (WGS) entry which is preliminary data.</text>
</comment>
<gene>
    <name evidence="9" type="ORF">Taqua_02441</name>
</gene>
<dbReference type="Pfam" id="PF01609">
    <property type="entry name" value="DDE_Tnp_1"/>
    <property type="match status" value="1"/>
</dbReference>
<proteinExistence type="inferred from homology"/>
<dbReference type="InterPro" id="IPR047959">
    <property type="entry name" value="Transpos_IS5"/>
</dbReference>
<evidence type="ECO:0000256" key="4">
    <source>
        <dbReference type="ARBA" id="ARBA00023125"/>
    </source>
</evidence>
<dbReference type="PANTHER" id="PTHR35604:SF2">
    <property type="entry name" value="TRANSPOSASE INSH FOR INSERTION SEQUENCE ELEMENT IS5A-RELATED"/>
    <property type="match status" value="1"/>
</dbReference>
<name>A0A554W8T0_9BURK</name>
<comment type="function">
    <text evidence="1">Involved in the transposition of the insertion sequence IS5.</text>
</comment>
<evidence type="ECO:0000256" key="1">
    <source>
        <dbReference type="ARBA" id="ARBA00003544"/>
    </source>
</evidence>
<dbReference type="GO" id="GO:0003677">
    <property type="term" value="F:DNA binding"/>
    <property type="evidence" value="ECO:0007669"/>
    <property type="project" value="UniProtKB-KW"/>
</dbReference>
<dbReference type="AlphaFoldDB" id="A0A554W8T0"/>
<keyword evidence="5" id="KW-0233">DNA recombination</keyword>
<dbReference type="NCBIfam" id="NF033581">
    <property type="entry name" value="transpos_IS5_4"/>
    <property type="match status" value="1"/>
</dbReference>
<evidence type="ECO:0000256" key="6">
    <source>
        <dbReference type="SAM" id="MobiDB-lite"/>
    </source>
</evidence>
<keyword evidence="10" id="KW-1185">Reference proteome</keyword>
<dbReference type="GO" id="GO:0004803">
    <property type="term" value="F:transposase activity"/>
    <property type="evidence" value="ECO:0007669"/>
    <property type="project" value="InterPro"/>
</dbReference>
<evidence type="ECO:0000256" key="2">
    <source>
        <dbReference type="ARBA" id="ARBA00010075"/>
    </source>
</evidence>
<dbReference type="Proteomes" id="UP000318554">
    <property type="component" value="Unassembled WGS sequence"/>
</dbReference>
<dbReference type="GO" id="GO:0006313">
    <property type="term" value="P:DNA transposition"/>
    <property type="evidence" value="ECO:0007669"/>
    <property type="project" value="InterPro"/>
</dbReference>
<sequence length="362" mass="40599">MMSPMITPRIKPSSLWRHQPGADLFVQDQRQAKLGGFIANLAAMDELIDFAAIAARVDTACPRADRSKGGRPPYPTEVMVRLLFIQSLYNLSDEDCEYQVLDRMSLPHFCRLDAALHIPDARTLWSFKQRLAQGGLGGRAIFEAVSLQLQQHGYIPRGGQIVDASIVQAPLTQANKDERQALNEGRRPEGWSAKRLQHTDRDARWTKKHGKSFYGYKVHANADARYKLIRQAKVTPANADDGQTLKEVLDRANTGARLLADRGYDAQTNRELLQAHGLRDGIARRAKPGQERRVRLDARNKAINRVRARGEHVFAGLEQLGGKCVRAMTLARNELAILLKCAAYNAKRLVWLVRHDPCGCAR</sequence>
<feature type="compositionally biased region" description="Basic and acidic residues" evidence="6">
    <location>
        <begin position="178"/>
        <end position="189"/>
    </location>
</feature>
<dbReference type="InterPro" id="IPR002559">
    <property type="entry name" value="Transposase_11"/>
</dbReference>
<evidence type="ECO:0000256" key="3">
    <source>
        <dbReference type="ARBA" id="ARBA00022578"/>
    </source>
</evidence>
<dbReference type="InterPro" id="IPR008490">
    <property type="entry name" value="Transposase_InsH_N"/>
</dbReference>
<dbReference type="OrthoDB" id="9774608at2"/>
<evidence type="ECO:0000313" key="10">
    <source>
        <dbReference type="Proteomes" id="UP000318554"/>
    </source>
</evidence>
<feature type="domain" description="Transposase IS4-like" evidence="7">
    <location>
        <begin position="159"/>
        <end position="345"/>
    </location>
</feature>
<dbReference type="PANTHER" id="PTHR35604">
    <property type="entry name" value="TRANSPOSASE INSH FOR INSERTION SEQUENCE ELEMENT IS5A-RELATED"/>
    <property type="match status" value="1"/>
</dbReference>
<feature type="region of interest" description="Disordered" evidence="6">
    <location>
        <begin position="178"/>
        <end position="197"/>
    </location>
</feature>
<accession>A0A554W8T0</accession>
<keyword evidence="4" id="KW-0238">DNA-binding</keyword>
<comment type="similarity">
    <text evidence="2">Belongs to the transposase 11 family.</text>
</comment>
<organism evidence="9 10">
    <name type="scientific">Tepidimonas aquatica</name>
    <dbReference type="NCBI Taxonomy" id="247482"/>
    <lineage>
        <taxon>Bacteria</taxon>
        <taxon>Pseudomonadati</taxon>
        <taxon>Pseudomonadota</taxon>
        <taxon>Betaproteobacteria</taxon>
        <taxon>Burkholderiales</taxon>
        <taxon>Tepidimonas</taxon>
    </lineage>
</organism>
<evidence type="ECO:0000256" key="5">
    <source>
        <dbReference type="ARBA" id="ARBA00023172"/>
    </source>
</evidence>
<evidence type="ECO:0000259" key="8">
    <source>
        <dbReference type="Pfam" id="PF05598"/>
    </source>
</evidence>